<dbReference type="AlphaFoldDB" id="A0A4U1BNK4"/>
<dbReference type="Pfam" id="PF00465">
    <property type="entry name" value="Fe-ADH"/>
    <property type="match status" value="1"/>
</dbReference>
<feature type="domain" description="Fe-containing alcohol dehydrogenase-like C-terminal" evidence="6">
    <location>
        <begin position="188"/>
        <end position="382"/>
    </location>
</feature>
<reference evidence="7 8" key="1">
    <citation type="submission" date="2019-04" db="EMBL/GenBank/DDBJ databases">
        <authorList>
            <person name="Hwang J.C."/>
        </authorList>
    </citation>
    <scope>NUCLEOTIDE SEQUENCE [LARGE SCALE GENOMIC DNA]</scope>
    <source>
        <strain evidence="7 8">IMCC35002</strain>
    </source>
</reference>
<dbReference type="EMBL" id="SWCJ01000012">
    <property type="protein sequence ID" value="TKB53352.1"/>
    <property type="molecule type" value="Genomic_DNA"/>
</dbReference>
<dbReference type="PANTHER" id="PTHR11496">
    <property type="entry name" value="ALCOHOL DEHYDROGENASE"/>
    <property type="match status" value="1"/>
</dbReference>
<proteinExistence type="inferred from homology"/>
<dbReference type="Gene3D" id="3.40.50.1970">
    <property type="match status" value="1"/>
</dbReference>
<keyword evidence="4" id="KW-0520">NAD</keyword>
<keyword evidence="3" id="KW-0560">Oxidoreductase</keyword>
<dbReference type="InterPro" id="IPR056798">
    <property type="entry name" value="ADH_Fe_C"/>
</dbReference>
<name>A0A4U1BNK4_9GAMM</name>
<dbReference type="Gene3D" id="1.20.1090.10">
    <property type="entry name" value="Dehydroquinate synthase-like - alpha domain"/>
    <property type="match status" value="1"/>
</dbReference>
<evidence type="ECO:0000256" key="1">
    <source>
        <dbReference type="ARBA" id="ARBA00001962"/>
    </source>
</evidence>
<dbReference type="PROSITE" id="PS00060">
    <property type="entry name" value="ADH_IRON_2"/>
    <property type="match status" value="1"/>
</dbReference>
<dbReference type="InterPro" id="IPR039697">
    <property type="entry name" value="Alcohol_dehydrogenase_Fe"/>
</dbReference>
<evidence type="ECO:0000256" key="4">
    <source>
        <dbReference type="ARBA" id="ARBA00023027"/>
    </source>
</evidence>
<comment type="similarity">
    <text evidence="2">Belongs to the iron-containing alcohol dehydrogenase family.</text>
</comment>
<dbReference type="RefSeq" id="WP_136864220.1">
    <property type="nucleotide sequence ID" value="NZ_SWCJ01000012.1"/>
</dbReference>
<comment type="cofactor">
    <cofactor evidence="1">
        <name>Fe cation</name>
        <dbReference type="ChEBI" id="CHEBI:24875"/>
    </cofactor>
</comment>
<accession>A0A4U1BNK4</accession>
<evidence type="ECO:0000256" key="2">
    <source>
        <dbReference type="ARBA" id="ARBA00007358"/>
    </source>
</evidence>
<sequence>MSNVFYMPPMTLMGKGAIKKLGAELHARELKNALIVTDKGLVDLNLVDALTDELGAAGITYTIFDGVKPNPTEQNIEDGLAMLKAAECDFVVSFGGGSSHDCAKGIALVATNGGHIRDYSKGVHISKKPQLPLVTVNTTAGTASEMTVFAIVTDTKGETKYPVVDKNILPTIAVNDSELMVAMPKFLTAATGMDALTHAVEAYVSTIATPVTDASAIKAIELIAQNLEAAVEDGQDRDARDAMQYAEYLAGMAFSNASLGYVHSMAHQLGGVYDLAHGLCNAILLPEVSRFNALEKAERFADIAKAMGVDTTGLNVREAAEAGIRAIEVLSANVGTAQKLADLGVKQDKLEFMAVNALNDACSLTNPRKASVEEIVGIYSKVM</sequence>
<keyword evidence="8" id="KW-1185">Reference proteome</keyword>
<dbReference type="CDD" id="cd08188">
    <property type="entry name" value="PDDH"/>
    <property type="match status" value="1"/>
</dbReference>
<dbReference type="OrthoDB" id="9815791at2"/>
<feature type="domain" description="Alcohol dehydrogenase iron-type/glycerol dehydrogenase GldA" evidence="5">
    <location>
        <begin position="8"/>
        <end position="176"/>
    </location>
</feature>
<dbReference type="FunFam" id="1.20.1090.10:FF:000001">
    <property type="entry name" value="Aldehyde-alcohol dehydrogenase"/>
    <property type="match status" value="1"/>
</dbReference>
<dbReference type="GO" id="GO:0046872">
    <property type="term" value="F:metal ion binding"/>
    <property type="evidence" value="ECO:0007669"/>
    <property type="project" value="InterPro"/>
</dbReference>
<dbReference type="Proteomes" id="UP000305675">
    <property type="component" value="Unassembled WGS sequence"/>
</dbReference>
<evidence type="ECO:0000259" key="5">
    <source>
        <dbReference type="Pfam" id="PF00465"/>
    </source>
</evidence>
<dbReference type="FunFam" id="3.40.50.1970:FF:000003">
    <property type="entry name" value="Alcohol dehydrogenase, iron-containing"/>
    <property type="match status" value="1"/>
</dbReference>
<organism evidence="7 8">
    <name type="scientific">Ferrimonas aestuarii</name>
    <dbReference type="NCBI Taxonomy" id="2569539"/>
    <lineage>
        <taxon>Bacteria</taxon>
        <taxon>Pseudomonadati</taxon>
        <taxon>Pseudomonadota</taxon>
        <taxon>Gammaproteobacteria</taxon>
        <taxon>Alteromonadales</taxon>
        <taxon>Ferrimonadaceae</taxon>
        <taxon>Ferrimonas</taxon>
    </lineage>
</organism>
<evidence type="ECO:0000313" key="7">
    <source>
        <dbReference type="EMBL" id="TKB53352.1"/>
    </source>
</evidence>
<dbReference type="PROSITE" id="PS00913">
    <property type="entry name" value="ADH_IRON_1"/>
    <property type="match status" value="1"/>
</dbReference>
<dbReference type="SUPFAM" id="SSF56796">
    <property type="entry name" value="Dehydroquinate synthase-like"/>
    <property type="match status" value="1"/>
</dbReference>
<protein>
    <submittedName>
        <fullName evidence="7">Iron-containing alcohol dehydrogenase</fullName>
    </submittedName>
</protein>
<dbReference type="GO" id="GO:0004022">
    <property type="term" value="F:alcohol dehydrogenase (NAD+) activity"/>
    <property type="evidence" value="ECO:0007669"/>
    <property type="project" value="TreeGrafter"/>
</dbReference>
<gene>
    <name evidence="7" type="ORF">FCL42_14915</name>
</gene>
<evidence type="ECO:0000256" key="3">
    <source>
        <dbReference type="ARBA" id="ARBA00023002"/>
    </source>
</evidence>
<dbReference type="InterPro" id="IPR018211">
    <property type="entry name" value="ADH_Fe_CS"/>
</dbReference>
<evidence type="ECO:0000259" key="6">
    <source>
        <dbReference type="Pfam" id="PF25137"/>
    </source>
</evidence>
<comment type="caution">
    <text evidence="7">The sequence shown here is derived from an EMBL/GenBank/DDBJ whole genome shotgun (WGS) entry which is preliminary data.</text>
</comment>
<dbReference type="PANTHER" id="PTHR11496:SF102">
    <property type="entry name" value="ALCOHOL DEHYDROGENASE 4"/>
    <property type="match status" value="1"/>
</dbReference>
<evidence type="ECO:0000313" key="8">
    <source>
        <dbReference type="Proteomes" id="UP000305675"/>
    </source>
</evidence>
<dbReference type="Pfam" id="PF25137">
    <property type="entry name" value="ADH_Fe_C"/>
    <property type="match status" value="1"/>
</dbReference>
<dbReference type="InterPro" id="IPR001670">
    <property type="entry name" value="ADH_Fe/GldA"/>
</dbReference>